<feature type="transmembrane region" description="Helical" evidence="1">
    <location>
        <begin position="236"/>
        <end position="261"/>
    </location>
</feature>
<dbReference type="RefSeq" id="WP_214420162.1">
    <property type="nucleotide sequence ID" value="NZ_CP075546.1"/>
</dbReference>
<feature type="transmembrane region" description="Helical" evidence="1">
    <location>
        <begin position="155"/>
        <end position="176"/>
    </location>
</feature>
<keyword evidence="1" id="KW-0472">Membrane</keyword>
<feature type="transmembrane region" description="Helical" evidence="1">
    <location>
        <begin position="21"/>
        <end position="44"/>
    </location>
</feature>
<keyword evidence="3" id="KW-1185">Reference proteome</keyword>
<dbReference type="GeneID" id="65095954"/>
<feature type="transmembrane region" description="Helical" evidence="1">
    <location>
        <begin position="87"/>
        <end position="111"/>
    </location>
</feature>
<keyword evidence="1" id="KW-0812">Transmembrane</keyword>
<proteinExistence type="predicted"/>
<feature type="transmembrane region" description="Helical" evidence="1">
    <location>
        <begin position="117"/>
        <end position="135"/>
    </location>
</feature>
<evidence type="ECO:0000313" key="3">
    <source>
        <dbReference type="Proteomes" id="UP000680656"/>
    </source>
</evidence>
<name>A0A8E7AYZ2_9EURY</name>
<dbReference type="AlphaFoldDB" id="A0A8E7AYZ2"/>
<feature type="transmembrane region" description="Helical" evidence="1">
    <location>
        <begin position="402"/>
        <end position="422"/>
    </location>
</feature>
<accession>A0A8E7AYZ2</accession>
<dbReference type="KEGG" id="mrtj:KHC33_02180"/>
<dbReference type="EMBL" id="CP075546">
    <property type="protein sequence ID" value="QVV89365.1"/>
    <property type="molecule type" value="Genomic_DNA"/>
</dbReference>
<feature type="transmembrane region" description="Helical" evidence="1">
    <location>
        <begin position="273"/>
        <end position="290"/>
    </location>
</feature>
<feature type="transmembrane region" description="Helical" evidence="1">
    <location>
        <begin position="302"/>
        <end position="324"/>
    </location>
</feature>
<organism evidence="2 3">
    <name type="scientific">Methanospirillum purgamenti</name>
    <dbReference type="NCBI Taxonomy" id="2834276"/>
    <lineage>
        <taxon>Archaea</taxon>
        <taxon>Methanobacteriati</taxon>
        <taxon>Methanobacteriota</taxon>
        <taxon>Stenosarchaea group</taxon>
        <taxon>Methanomicrobia</taxon>
        <taxon>Methanomicrobiales</taxon>
        <taxon>Methanospirillaceae</taxon>
        <taxon>Methanospirillum</taxon>
    </lineage>
</organism>
<sequence length="426" mass="46706">MSIPITDNNRNSLTNPVLDNPFELTLGTVILVVFGMFMLLFGLLRFRIQTGELPYNPDSAYGLLLVLCSIQMITLGKTPFGTFHRNWILIILGFSTAILGTGACFIPGFLAGIIPELVGILMITGGFVLFLHLLFSKGRAQEWIRVPGILQHLTFACGFVYLTEILFGLVILFPWFLSGVSASLLSLVFSVSLFYLAWCIQKVSLVYPQKETADQTNSSVSHSKKRLFQVLFLEEVPLSIPVSFLLLLGVIFTECAVLLIPVSQGLYPFSRDSQFGLLMVIMAIQVLALGKTPLGVYKRSWILILIGLVVVSLGIYSCIIPGLLTGWMFFSLGIWNVITGSTGLGKILHPVVRTIQSPPDDLVFPSPAKKKLLRMVIILHLLTILFGINLIIPGFIPGEIVLGNLFILGILLILLAGMVGNVPTTV</sequence>
<evidence type="ECO:0000256" key="1">
    <source>
        <dbReference type="SAM" id="Phobius"/>
    </source>
</evidence>
<feature type="transmembrane region" description="Helical" evidence="1">
    <location>
        <begin position="372"/>
        <end position="396"/>
    </location>
</feature>
<keyword evidence="1" id="KW-1133">Transmembrane helix</keyword>
<evidence type="ECO:0000313" key="2">
    <source>
        <dbReference type="EMBL" id="QVV89365.1"/>
    </source>
</evidence>
<reference evidence="2 3" key="1">
    <citation type="submission" date="2021-05" db="EMBL/GenBank/DDBJ databases">
        <title>A novel Methanospirillum isolate from a pyrite-forming mixed culture.</title>
        <authorList>
            <person name="Bunk B."/>
            <person name="Sproer C."/>
            <person name="Spring S."/>
            <person name="Pester M."/>
        </authorList>
    </citation>
    <scope>NUCLEOTIDE SEQUENCE [LARGE SCALE GENOMIC DNA]</scope>
    <source>
        <strain evidence="2 3">J.3.6.1-F.2.7.3</strain>
    </source>
</reference>
<feature type="transmembrane region" description="Helical" evidence="1">
    <location>
        <begin position="182"/>
        <end position="200"/>
    </location>
</feature>
<dbReference type="Proteomes" id="UP000680656">
    <property type="component" value="Chromosome"/>
</dbReference>
<protein>
    <submittedName>
        <fullName evidence="2">Uncharacterized protein</fullName>
    </submittedName>
</protein>
<gene>
    <name evidence="2" type="ORF">KHC33_02180</name>
</gene>